<name>A0AA39WET3_9PEZI</name>
<organism evidence="2 3">
    <name type="scientific">Immersiella caudata</name>
    <dbReference type="NCBI Taxonomy" id="314043"/>
    <lineage>
        <taxon>Eukaryota</taxon>
        <taxon>Fungi</taxon>
        <taxon>Dikarya</taxon>
        <taxon>Ascomycota</taxon>
        <taxon>Pezizomycotina</taxon>
        <taxon>Sordariomycetes</taxon>
        <taxon>Sordariomycetidae</taxon>
        <taxon>Sordariales</taxon>
        <taxon>Lasiosphaeriaceae</taxon>
        <taxon>Immersiella</taxon>
    </lineage>
</organism>
<dbReference type="Pfam" id="PF11374">
    <property type="entry name" value="DUF3176"/>
    <property type="match status" value="1"/>
</dbReference>
<sequence>MGGAINNSSGLCNFLLVHFDGQRLPEWPYAINLTTLISVTATVFKAALLAGVSEIISQAKWTWFRKSHPVNDLQRSDEASRGIWGALEFLATIPGALVGTVAAAVVLLSMAVGPFSQQAIKPVTCQQANPSATASIPAANLAQRGRVPLRSWLIPTYP</sequence>
<evidence type="ECO:0000256" key="1">
    <source>
        <dbReference type="SAM" id="Phobius"/>
    </source>
</evidence>
<reference evidence="2" key="1">
    <citation type="submission" date="2023-06" db="EMBL/GenBank/DDBJ databases">
        <title>Genome-scale phylogeny and comparative genomics of the fungal order Sordariales.</title>
        <authorList>
            <consortium name="Lawrence Berkeley National Laboratory"/>
            <person name="Hensen N."/>
            <person name="Bonometti L."/>
            <person name="Westerberg I."/>
            <person name="Brannstrom I.O."/>
            <person name="Guillou S."/>
            <person name="Cros-Aarteil S."/>
            <person name="Calhoun S."/>
            <person name="Haridas S."/>
            <person name="Kuo A."/>
            <person name="Mondo S."/>
            <person name="Pangilinan J."/>
            <person name="Riley R."/>
            <person name="Labutti K."/>
            <person name="Andreopoulos B."/>
            <person name="Lipzen A."/>
            <person name="Chen C."/>
            <person name="Yanf M."/>
            <person name="Daum C."/>
            <person name="Ng V."/>
            <person name="Clum A."/>
            <person name="Steindorff A."/>
            <person name="Ohm R."/>
            <person name="Martin F."/>
            <person name="Silar P."/>
            <person name="Natvig D."/>
            <person name="Lalanne C."/>
            <person name="Gautier V."/>
            <person name="Ament-Velasquez S.L."/>
            <person name="Kruys A."/>
            <person name="Hutchinson M.I."/>
            <person name="Powell A.J."/>
            <person name="Barry K."/>
            <person name="Miller A.N."/>
            <person name="Grigoriev I.V."/>
            <person name="Debuchy R."/>
            <person name="Gladieux P."/>
            <person name="Thoren M.H."/>
            <person name="Johannesson H."/>
        </authorList>
    </citation>
    <scope>NUCLEOTIDE SEQUENCE</scope>
    <source>
        <strain evidence="2">CBS 606.72</strain>
    </source>
</reference>
<keyword evidence="1" id="KW-0472">Membrane</keyword>
<keyword evidence="1" id="KW-1133">Transmembrane helix</keyword>
<keyword evidence="3" id="KW-1185">Reference proteome</keyword>
<accession>A0AA39WET3</accession>
<dbReference type="EMBL" id="JAULSU010000006">
    <property type="protein sequence ID" value="KAK0614073.1"/>
    <property type="molecule type" value="Genomic_DNA"/>
</dbReference>
<dbReference type="PANTHER" id="PTHR35394">
    <property type="entry name" value="DUF3176 DOMAIN-CONTAINING PROTEIN"/>
    <property type="match status" value="1"/>
</dbReference>
<feature type="transmembrane region" description="Helical" evidence="1">
    <location>
        <begin position="89"/>
        <end position="112"/>
    </location>
</feature>
<dbReference type="Proteomes" id="UP001175000">
    <property type="component" value="Unassembled WGS sequence"/>
</dbReference>
<evidence type="ECO:0000313" key="2">
    <source>
        <dbReference type="EMBL" id="KAK0614073.1"/>
    </source>
</evidence>
<dbReference type="PANTHER" id="PTHR35394:SF5">
    <property type="entry name" value="DUF3176 DOMAIN-CONTAINING PROTEIN"/>
    <property type="match status" value="1"/>
</dbReference>
<proteinExistence type="predicted"/>
<protein>
    <submittedName>
        <fullName evidence="2">Uncharacterized protein</fullName>
    </submittedName>
</protein>
<dbReference type="AlphaFoldDB" id="A0AA39WET3"/>
<comment type="caution">
    <text evidence="2">The sequence shown here is derived from an EMBL/GenBank/DDBJ whole genome shotgun (WGS) entry which is preliminary data.</text>
</comment>
<keyword evidence="1" id="KW-0812">Transmembrane</keyword>
<feature type="transmembrane region" description="Helical" evidence="1">
    <location>
        <begin position="29"/>
        <end position="56"/>
    </location>
</feature>
<evidence type="ECO:0000313" key="3">
    <source>
        <dbReference type="Proteomes" id="UP001175000"/>
    </source>
</evidence>
<dbReference type="InterPro" id="IPR021514">
    <property type="entry name" value="DUF3176"/>
</dbReference>
<gene>
    <name evidence="2" type="ORF">B0T14DRAFT_570050</name>
</gene>